<dbReference type="Gene3D" id="1.20.5.1700">
    <property type="match status" value="1"/>
</dbReference>
<accession>A0AAD7MLK3</accession>
<gene>
    <name evidence="2" type="ORF">DFH07DRAFT_971973</name>
</gene>
<feature type="compositionally biased region" description="Polar residues" evidence="1">
    <location>
        <begin position="11"/>
        <end position="29"/>
    </location>
</feature>
<name>A0AAD7MLK3_9AGAR</name>
<evidence type="ECO:0000313" key="2">
    <source>
        <dbReference type="EMBL" id="KAJ7722260.1"/>
    </source>
</evidence>
<comment type="caution">
    <text evidence="2">The sequence shown here is derived from an EMBL/GenBank/DDBJ whole genome shotgun (WGS) entry which is preliminary data.</text>
</comment>
<proteinExistence type="predicted"/>
<dbReference type="AlphaFoldDB" id="A0AAD7MLK3"/>
<feature type="compositionally biased region" description="Basic and acidic residues" evidence="1">
    <location>
        <begin position="199"/>
        <end position="211"/>
    </location>
</feature>
<feature type="compositionally biased region" description="Polar residues" evidence="1">
    <location>
        <begin position="680"/>
        <end position="701"/>
    </location>
</feature>
<feature type="compositionally biased region" description="Basic and acidic residues" evidence="1">
    <location>
        <begin position="732"/>
        <end position="744"/>
    </location>
</feature>
<evidence type="ECO:0000313" key="3">
    <source>
        <dbReference type="Proteomes" id="UP001215280"/>
    </source>
</evidence>
<keyword evidence="3" id="KW-1185">Reference proteome</keyword>
<feature type="region of interest" description="Disordered" evidence="1">
    <location>
        <begin position="1"/>
        <end position="67"/>
    </location>
</feature>
<feature type="region of interest" description="Disordered" evidence="1">
    <location>
        <begin position="669"/>
        <end position="755"/>
    </location>
</feature>
<evidence type="ECO:0000256" key="1">
    <source>
        <dbReference type="SAM" id="MobiDB-lite"/>
    </source>
</evidence>
<dbReference type="EMBL" id="JARJLG010000259">
    <property type="protein sequence ID" value="KAJ7722260.1"/>
    <property type="molecule type" value="Genomic_DNA"/>
</dbReference>
<dbReference type="Proteomes" id="UP001215280">
    <property type="component" value="Unassembled WGS sequence"/>
</dbReference>
<protein>
    <submittedName>
        <fullName evidence="2">Uncharacterized protein</fullName>
    </submittedName>
</protein>
<reference evidence="2" key="1">
    <citation type="submission" date="2023-03" db="EMBL/GenBank/DDBJ databases">
        <title>Massive genome expansion in bonnet fungi (Mycena s.s.) driven by repeated elements and novel gene families across ecological guilds.</title>
        <authorList>
            <consortium name="Lawrence Berkeley National Laboratory"/>
            <person name="Harder C.B."/>
            <person name="Miyauchi S."/>
            <person name="Viragh M."/>
            <person name="Kuo A."/>
            <person name="Thoen E."/>
            <person name="Andreopoulos B."/>
            <person name="Lu D."/>
            <person name="Skrede I."/>
            <person name="Drula E."/>
            <person name="Henrissat B."/>
            <person name="Morin E."/>
            <person name="Kohler A."/>
            <person name="Barry K."/>
            <person name="LaButti K."/>
            <person name="Morin E."/>
            <person name="Salamov A."/>
            <person name="Lipzen A."/>
            <person name="Mereny Z."/>
            <person name="Hegedus B."/>
            <person name="Baldrian P."/>
            <person name="Stursova M."/>
            <person name="Weitz H."/>
            <person name="Taylor A."/>
            <person name="Grigoriev I.V."/>
            <person name="Nagy L.G."/>
            <person name="Martin F."/>
            <person name="Kauserud H."/>
        </authorList>
    </citation>
    <scope>NUCLEOTIDE SEQUENCE</scope>
    <source>
        <strain evidence="2">CBHHK188m</strain>
    </source>
</reference>
<organism evidence="2 3">
    <name type="scientific">Mycena maculata</name>
    <dbReference type="NCBI Taxonomy" id="230809"/>
    <lineage>
        <taxon>Eukaryota</taxon>
        <taxon>Fungi</taxon>
        <taxon>Dikarya</taxon>
        <taxon>Basidiomycota</taxon>
        <taxon>Agaricomycotina</taxon>
        <taxon>Agaricomycetes</taxon>
        <taxon>Agaricomycetidae</taxon>
        <taxon>Agaricales</taxon>
        <taxon>Marasmiineae</taxon>
        <taxon>Mycenaceae</taxon>
        <taxon>Mycena</taxon>
    </lineage>
</organism>
<feature type="region of interest" description="Disordered" evidence="1">
    <location>
        <begin position="199"/>
        <end position="258"/>
    </location>
</feature>
<sequence>MSSESPMDGTNRPSAQSDFTSQNRTSSPTVAAPNMDVDIDVLDYGGGTSPTPTLDFPDATSKGEQGTVAFTRDGERRGDMEVMGIEELSDTVTTDVGTGSKRMWRTLERMRKMEMKLVIAETRLDDTKKELFDERQCAARAIAEWSAERERLKAQIEKLFDERDELRDRVASMKKDYEELKEDNETTLAECVQLREELDRVRDGRDNERDRKRSRTQGPPSEDGKGKNTARSDLVDKDSVMQEVGNTSSNGVEGDSLTPHEKEIRDCHLPSASHERSHRTLSSALLRDRRRTNGIDTCFLTTSRRGNRSSRSTKTYESGRMAIRYSGIYLYSKEVPTNRRSDLQKYAVDNYKLYDWVSDILDAVGNNREPPSNSSAVQRYLKCSTSAITTYDPIEPGRVIQYRQHSNVPGVEPLDDCWTLSKRHLRGAMLRQMVLPHHTGKSEGVDQRAFQYSIDTLLLEAMGVPGWYYARLIDFNIQVASELKLKQWEWLDNLSPVTEREFVQHLADLGVGIRLLEDGCDYTRDLLMTMANSPQPMKHSDWTQQAAIDIYERTRETEMPRYTVAAEDDVLLRNPTLPYPAKSEYVPGYHMYEWAHPDVRGIPREDGSRIQRAISQNKCRLAKPENCMNRVYSITPFAMQRRDVHEPRRIEQSLQGTSLAYNISPTHPLAPRAEHRSHESTANATVISRSPRSSTNAQSSAPFHHRSLANRIGPDTTGHIPSTTTRVTVPRPHGDLHVSMHRPVEPPTEAPLTPRASTSALGLQTTTMETLDAAPNTNFTNDGESLEYWNGFMDSSE</sequence>